<evidence type="ECO:0000313" key="2">
    <source>
        <dbReference type="Proteomes" id="UP000770661"/>
    </source>
</evidence>
<keyword evidence="2" id="KW-1185">Reference proteome</keyword>
<comment type="caution">
    <text evidence="1">The sequence shown here is derived from an EMBL/GenBank/DDBJ whole genome shotgun (WGS) entry which is preliminary data.</text>
</comment>
<protein>
    <submittedName>
        <fullName evidence="1">Uncharacterized protein</fullName>
    </submittedName>
</protein>
<reference evidence="1" key="1">
    <citation type="submission" date="2020-07" db="EMBL/GenBank/DDBJ databases">
        <title>The High-quality genome of the commercially important snow crab, Chionoecetes opilio.</title>
        <authorList>
            <person name="Jeong J.-H."/>
            <person name="Ryu S."/>
        </authorList>
    </citation>
    <scope>NUCLEOTIDE SEQUENCE</scope>
    <source>
        <strain evidence="1">MADBK_172401_WGS</strain>
        <tissue evidence="1">Digestive gland</tissue>
    </source>
</reference>
<gene>
    <name evidence="1" type="ORF">GWK47_030047</name>
</gene>
<accession>A0A8J4YS07</accession>
<dbReference type="Proteomes" id="UP000770661">
    <property type="component" value="Unassembled WGS sequence"/>
</dbReference>
<dbReference type="AlphaFoldDB" id="A0A8J4YS07"/>
<dbReference type="OrthoDB" id="432281at2759"/>
<dbReference type="Gene3D" id="1.25.40.20">
    <property type="entry name" value="Ankyrin repeat-containing domain"/>
    <property type="match status" value="1"/>
</dbReference>
<organism evidence="1 2">
    <name type="scientific">Chionoecetes opilio</name>
    <name type="common">Atlantic snow crab</name>
    <name type="synonym">Cancer opilio</name>
    <dbReference type="NCBI Taxonomy" id="41210"/>
    <lineage>
        <taxon>Eukaryota</taxon>
        <taxon>Metazoa</taxon>
        <taxon>Ecdysozoa</taxon>
        <taxon>Arthropoda</taxon>
        <taxon>Crustacea</taxon>
        <taxon>Multicrustacea</taxon>
        <taxon>Malacostraca</taxon>
        <taxon>Eumalacostraca</taxon>
        <taxon>Eucarida</taxon>
        <taxon>Decapoda</taxon>
        <taxon>Pleocyemata</taxon>
        <taxon>Brachyura</taxon>
        <taxon>Eubrachyura</taxon>
        <taxon>Majoidea</taxon>
        <taxon>Majidae</taxon>
        <taxon>Chionoecetes</taxon>
    </lineage>
</organism>
<name>A0A8J4YS07_CHIOP</name>
<sequence>MFIVPQHSASVAATKNTDPLEKLLRGIFEYFDNFNFRERGMSIVTGRNFVKPAHCALYIQGDGMPLLHWAVLHGHTAALRHILKPPQATHTPPHPPRNTRFCVDEVRDPWRRTPLHYALGLQGELPSLQPSWTQAAPNTRSIG</sequence>
<dbReference type="EMBL" id="JACEEZ010001031">
    <property type="protein sequence ID" value="KAG0729566.1"/>
    <property type="molecule type" value="Genomic_DNA"/>
</dbReference>
<evidence type="ECO:0000313" key="1">
    <source>
        <dbReference type="EMBL" id="KAG0729566.1"/>
    </source>
</evidence>
<dbReference type="InterPro" id="IPR036770">
    <property type="entry name" value="Ankyrin_rpt-contain_sf"/>
</dbReference>
<proteinExistence type="predicted"/>